<dbReference type="SUPFAM" id="SSF51391">
    <property type="entry name" value="Thiamin phosphate synthase"/>
    <property type="match status" value="1"/>
</dbReference>
<dbReference type="EMBL" id="RZNJ01000001">
    <property type="protein sequence ID" value="RUT34640.1"/>
    <property type="molecule type" value="Genomic_DNA"/>
</dbReference>
<dbReference type="InterPro" id="IPR022998">
    <property type="entry name" value="ThiamineP_synth_TenI"/>
</dbReference>
<sequence>MSAQIYLIAPEPEDAAALPGLVRTALAAAPVAALLLPRRSLSAEAYASRVAALRPLTQGADVALLIEGEPDLVRSLGADGLHVTGTERDLRAALSALKPDFIVGSAFDGTRHDAMTRGELGADYIIFGPLSGAIDPEQQDLAQWWAETMEIPSVLSDPAADPASLEDLSCEFVALGESVWVAPDPAAALKALAAALERAS</sequence>
<gene>
    <name evidence="2" type="ORF">EMQ25_01370</name>
</gene>
<proteinExistence type="predicted"/>
<evidence type="ECO:0000313" key="3">
    <source>
        <dbReference type="Proteomes" id="UP000281547"/>
    </source>
</evidence>
<dbReference type="OrthoDB" id="7159061at2"/>
<evidence type="ECO:0000259" key="1">
    <source>
        <dbReference type="Pfam" id="PF02581"/>
    </source>
</evidence>
<dbReference type="Proteomes" id="UP000281547">
    <property type="component" value="Unassembled WGS sequence"/>
</dbReference>
<dbReference type="InterPro" id="IPR013785">
    <property type="entry name" value="Aldolase_TIM"/>
</dbReference>
<dbReference type="RefSeq" id="WP_127186759.1">
    <property type="nucleotide sequence ID" value="NZ_RZNJ01000001.1"/>
</dbReference>
<dbReference type="InterPro" id="IPR036206">
    <property type="entry name" value="ThiamineP_synth_sf"/>
</dbReference>
<accession>A0A433XKM4</accession>
<dbReference type="Gene3D" id="3.20.20.70">
    <property type="entry name" value="Aldolase class I"/>
    <property type="match status" value="1"/>
</dbReference>
<dbReference type="CDD" id="cd00564">
    <property type="entry name" value="TMP_TenI"/>
    <property type="match status" value="1"/>
</dbReference>
<comment type="caution">
    <text evidence="2">The sequence shown here is derived from an EMBL/GenBank/DDBJ whole genome shotgun (WGS) entry which is preliminary data.</text>
</comment>
<keyword evidence="3" id="KW-1185">Reference proteome</keyword>
<organism evidence="2 3">
    <name type="scientific">Arsenicitalea aurantiaca</name>
    <dbReference type="NCBI Taxonomy" id="1783274"/>
    <lineage>
        <taxon>Bacteria</taxon>
        <taxon>Pseudomonadati</taxon>
        <taxon>Pseudomonadota</taxon>
        <taxon>Alphaproteobacteria</taxon>
        <taxon>Hyphomicrobiales</taxon>
        <taxon>Devosiaceae</taxon>
        <taxon>Arsenicitalea</taxon>
    </lineage>
</organism>
<dbReference type="AlphaFoldDB" id="A0A433XKM4"/>
<dbReference type="Pfam" id="PF02581">
    <property type="entry name" value="TMP-TENI"/>
    <property type="match status" value="1"/>
</dbReference>
<protein>
    <submittedName>
        <fullName evidence="2">Thiamine phosphate synthase</fullName>
    </submittedName>
</protein>
<name>A0A433XKM4_9HYPH</name>
<feature type="domain" description="Thiamine phosphate synthase/TenI" evidence="1">
    <location>
        <begin position="5"/>
        <end position="154"/>
    </location>
</feature>
<reference evidence="2 3" key="1">
    <citation type="journal article" date="2016" name="Int. J. Syst. Evol. Microbiol.">
        <title>Arsenicitalea aurantiaca gen. nov., sp. nov., a new member of the family Hyphomicrobiaceae, isolated from high-arsenic sediment.</title>
        <authorList>
            <person name="Mu Y."/>
            <person name="Zhou L."/>
            <person name="Zeng X.C."/>
            <person name="Liu L."/>
            <person name="Pan Y."/>
            <person name="Chen X."/>
            <person name="Wang J."/>
            <person name="Li S."/>
            <person name="Li W.J."/>
            <person name="Wang Y."/>
        </authorList>
    </citation>
    <scope>NUCLEOTIDE SEQUENCE [LARGE SCALE GENOMIC DNA]</scope>
    <source>
        <strain evidence="2 3">42-50</strain>
    </source>
</reference>
<dbReference type="GO" id="GO:0009228">
    <property type="term" value="P:thiamine biosynthetic process"/>
    <property type="evidence" value="ECO:0007669"/>
    <property type="project" value="UniProtKB-KW"/>
</dbReference>
<evidence type="ECO:0000313" key="2">
    <source>
        <dbReference type="EMBL" id="RUT34640.1"/>
    </source>
</evidence>